<evidence type="ECO:0000256" key="5">
    <source>
        <dbReference type="ARBA" id="ARBA00022989"/>
    </source>
</evidence>
<feature type="transmembrane region" description="Helical" evidence="7">
    <location>
        <begin position="281"/>
        <end position="301"/>
    </location>
</feature>
<dbReference type="Pfam" id="PF07690">
    <property type="entry name" value="MFS_1"/>
    <property type="match status" value="1"/>
</dbReference>
<feature type="transmembrane region" description="Helical" evidence="7">
    <location>
        <begin position="322"/>
        <end position="341"/>
    </location>
</feature>
<name>A0A101NQC6_9ACTN</name>
<gene>
    <name evidence="8" type="ORF">AQI88_07585</name>
</gene>
<reference evidence="8 9" key="1">
    <citation type="submission" date="2015-10" db="EMBL/GenBank/DDBJ databases">
        <title>Draft genome sequence of Streptomyces cellostaticus DSM 40189, type strain for the species Streptomyces cellostaticus.</title>
        <authorList>
            <person name="Ruckert C."/>
            <person name="Winkler A."/>
            <person name="Kalinowski J."/>
            <person name="Kampfer P."/>
            <person name="Glaeser S."/>
        </authorList>
    </citation>
    <scope>NUCLEOTIDE SEQUENCE [LARGE SCALE GENOMIC DNA]</scope>
    <source>
        <strain evidence="8 9">DSM 40189</strain>
    </source>
</reference>
<dbReference type="InterPro" id="IPR011701">
    <property type="entry name" value="MFS"/>
</dbReference>
<proteinExistence type="predicted"/>
<dbReference type="PANTHER" id="PTHR23517:SF2">
    <property type="entry name" value="MULTIDRUG RESISTANCE PROTEIN MDTH"/>
    <property type="match status" value="1"/>
</dbReference>
<comment type="subcellular location">
    <subcellularLocation>
        <location evidence="1">Cell membrane</location>
        <topology evidence="1">Multi-pass membrane protein</topology>
    </subcellularLocation>
</comment>
<keyword evidence="4 7" id="KW-0812">Transmembrane</keyword>
<dbReference type="AlphaFoldDB" id="A0A101NQC6"/>
<dbReference type="PANTHER" id="PTHR23517">
    <property type="entry name" value="RESISTANCE PROTEIN MDTM, PUTATIVE-RELATED-RELATED"/>
    <property type="match status" value="1"/>
</dbReference>
<dbReference type="STRING" id="67285.AQI88_07585"/>
<keyword evidence="2" id="KW-0813">Transport</keyword>
<feature type="transmembrane region" description="Helical" evidence="7">
    <location>
        <begin position="142"/>
        <end position="167"/>
    </location>
</feature>
<feature type="transmembrane region" description="Helical" evidence="7">
    <location>
        <begin position="30"/>
        <end position="48"/>
    </location>
</feature>
<dbReference type="EMBL" id="LMWL01000010">
    <property type="protein sequence ID" value="KUM97436.1"/>
    <property type="molecule type" value="Genomic_DNA"/>
</dbReference>
<dbReference type="InterPro" id="IPR050171">
    <property type="entry name" value="MFS_Transporters"/>
</dbReference>
<dbReference type="GO" id="GO:0005886">
    <property type="term" value="C:plasma membrane"/>
    <property type="evidence" value="ECO:0007669"/>
    <property type="project" value="UniProtKB-SubCell"/>
</dbReference>
<evidence type="ECO:0000313" key="9">
    <source>
        <dbReference type="Proteomes" id="UP000054241"/>
    </source>
</evidence>
<dbReference type="SUPFAM" id="SSF103473">
    <property type="entry name" value="MFS general substrate transporter"/>
    <property type="match status" value="1"/>
</dbReference>
<evidence type="ECO:0000256" key="1">
    <source>
        <dbReference type="ARBA" id="ARBA00004651"/>
    </source>
</evidence>
<organism evidence="8 9">
    <name type="scientific">Streptomyces cellostaticus</name>
    <dbReference type="NCBI Taxonomy" id="67285"/>
    <lineage>
        <taxon>Bacteria</taxon>
        <taxon>Bacillati</taxon>
        <taxon>Actinomycetota</taxon>
        <taxon>Actinomycetes</taxon>
        <taxon>Kitasatosporales</taxon>
        <taxon>Streptomycetaceae</taxon>
        <taxon>Streptomyces</taxon>
    </lineage>
</organism>
<feature type="transmembrane region" description="Helical" evidence="7">
    <location>
        <begin position="219"/>
        <end position="238"/>
    </location>
</feature>
<feature type="transmembrane region" description="Helical" evidence="7">
    <location>
        <begin position="55"/>
        <end position="71"/>
    </location>
</feature>
<feature type="transmembrane region" description="Helical" evidence="7">
    <location>
        <begin position="188"/>
        <end position="213"/>
    </location>
</feature>
<feature type="transmembrane region" description="Helical" evidence="7">
    <location>
        <begin position="347"/>
        <end position="368"/>
    </location>
</feature>
<evidence type="ECO:0000313" key="8">
    <source>
        <dbReference type="EMBL" id="KUM97436.1"/>
    </source>
</evidence>
<feature type="transmembrane region" description="Helical" evidence="7">
    <location>
        <begin position="115"/>
        <end position="136"/>
    </location>
</feature>
<dbReference type="GO" id="GO:0022857">
    <property type="term" value="F:transmembrane transporter activity"/>
    <property type="evidence" value="ECO:0007669"/>
    <property type="project" value="InterPro"/>
</dbReference>
<evidence type="ECO:0000256" key="6">
    <source>
        <dbReference type="ARBA" id="ARBA00023136"/>
    </source>
</evidence>
<evidence type="ECO:0000256" key="3">
    <source>
        <dbReference type="ARBA" id="ARBA00022475"/>
    </source>
</evidence>
<dbReference type="Proteomes" id="UP000054241">
    <property type="component" value="Unassembled WGS sequence"/>
</dbReference>
<evidence type="ECO:0000256" key="7">
    <source>
        <dbReference type="SAM" id="Phobius"/>
    </source>
</evidence>
<keyword evidence="6 7" id="KW-0472">Membrane</keyword>
<accession>A0A101NQC6</accession>
<keyword evidence="9" id="KW-1185">Reference proteome</keyword>
<evidence type="ECO:0000256" key="4">
    <source>
        <dbReference type="ARBA" id="ARBA00022692"/>
    </source>
</evidence>
<dbReference type="Gene3D" id="1.20.1250.20">
    <property type="entry name" value="MFS general substrate transporter like domains"/>
    <property type="match status" value="1"/>
</dbReference>
<protein>
    <submittedName>
        <fullName evidence="8">MFS transporter</fullName>
    </submittedName>
</protein>
<comment type="caution">
    <text evidence="8">The sequence shown here is derived from an EMBL/GenBank/DDBJ whole genome shotgun (WGS) entry which is preliminary data.</text>
</comment>
<dbReference type="InterPro" id="IPR036259">
    <property type="entry name" value="MFS_trans_sf"/>
</dbReference>
<keyword evidence="3" id="KW-1003">Cell membrane</keyword>
<evidence type="ECO:0000256" key="2">
    <source>
        <dbReference type="ARBA" id="ARBA00022448"/>
    </source>
</evidence>
<keyword evidence="5 7" id="KW-1133">Transmembrane helix</keyword>
<sequence length="385" mass="40105">MLGSGVFMLSAAVFFTRSVGLSVAQVGLGMGVGSVVGLLSGVPVGRIADRRGPREVYMLTLTVQAVAMAMLVLVHTFWLFTVVVCLTELAGSASQAARGPIVRGLAGPRPAHFRAYLRAAVNLASSIGAVPAAFVVQLDTHAGYLCLVLGNALSFVATAVIVSRLPSLPPVPAPRGSGRRSALKDHRYLVITALDGIMSIHGSVLVFALPLWIIGHTHAPRWFTGSSVLLNTAMVIFLQVRASRGIDTNAAAAHAWRRAGCAFLAGMTLIGLASGTSAWGAVLLILLGVGVHTLGELLHAAGSFELRYSLAPAYAQGQYSGVFRFGSGLASVVAPSVLAWLCLDGGTLGWLLMGGIFLSVGFVAPPVVRWAQRPRRKEAANAAPV</sequence>